<dbReference type="CDD" id="cd05637">
    <property type="entry name" value="SIS_PGI_PMI_2"/>
    <property type="match status" value="1"/>
</dbReference>
<reference evidence="4 5" key="1">
    <citation type="journal article" date="2016" name="Nat. Commun.">
        <title>Thousands of microbial genomes shed light on interconnected biogeochemical processes in an aquifer system.</title>
        <authorList>
            <person name="Anantharaman K."/>
            <person name="Brown C.T."/>
            <person name="Hug L.A."/>
            <person name="Sharon I."/>
            <person name="Castelle C.J."/>
            <person name="Probst A.J."/>
            <person name="Thomas B.C."/>
            <person name="Singh A."/>
            <person name="Wilkins M.J."/>
            <person name="Karaoz U."/>
            <person name="Brodie E.L."/>
            <person name="Williams K.H."/>
            <person name="Hubbard S.S."/>
            <person name="Banfield J.F."/>
        </authorList>
    </citation>
    <scope>NUCLEOTIDE SEQUENCE [LARGE SCALE GENOMIC DNA]</scope>
</reference>
<dbReference type="EMBL" id="MGIR01000005">
    <property type="protein sequence ID" value="OGM90999.1"/>
    <property type="molecule type" value="Genomic_DNA"/>
</dbReference>
<dbReference type="Proteomes" id="UP000178946">
    <property type="component" value="Unassembled WGS sequence"/>
</dbReference>
<dbReference type="InterPro" id="IPR001347">
    <property type="entry name" value="SIS_dom"/>
</dbReference>
<dbReference type="AlphaFoldDB" id="A0A1F8DSP2"/>
<dbReference type="InterPro" id="IPR046348">
    <property type="entry name" value="SIS_dom_sf"/>
</dbReference>
<dbReference type="GO" id="GO:0097367">
    <property type="term" value="F:carbohydrate derivative binding"/>
    <property type="evidence" value="ECO:0007669"/>
    <property type="project" value="InterPro"/>
</dbReference>
<sequence length="319" mass="36013">MRDTILNFCGQFKYEPEIINPDKLGRFNKFIIAGMGGSNLVADLLKIRAPEIDIIAHRNYGLPTVPDLSQRLLIANSYSGNTEETIDSLNHAFKKSVPATVVATGGKLIELAKKHGLPYIQMPATGIQPRSALGFNIKAIAKLIGRNDFIEELNEIHKILHPEEYEKQGKTLAKKLKGYIPVIYSSVENSGIAYNWKIKFNETGKIPAFYNVFSELNHNEMTGFNVQKSTAGLSKNFHFIFLKDPADHPKIQKRMEITAKLYTDRELPVEILELRGKGIFHKIFSSLVLADWTSYYTAEQYGVEPEQVPIVEEFKKLIA</sequence>
<dbReference type="GO" id="GO:0004476">
    <property type="term" value="F:mannose-6-phosphate isomerase activity"/>
    <property type="evidence" value="ECO:0007669"/>
    <property type="project" value="InterPro"/>
</dbReference>
<keyword evidence="2 4" id="KW-0413">Isomerase</keyword>
<dbReference type="GO" id="GO:0004347">
    <property type="term" value="F:glucose-6-phosphate isomerase activity"/>
    <property type="evidence" value="ECO:0007669"/>
    <property type="project" value="InterPro"/>
</dbReference>
<proteinExistence type="inferred from homology"/>
<dbReference type="PROSITE" id="PS51464">
    <property type="entry name" value="SIS"/>
    <property type="match status" value="1"/>
</dbReference>
<dbReference type="STRING" id="1802557.A3A20_00255"/>
<evidence type="ECO:0000256" key="1">
    <source>
        <dbReference type="ARBA" id="ARBA00010523"/>
    </source>
</evidence>
<accession>A0A1F8DSP2</accession>
<evidence type="ECO:0000313" key="5">
    <source>
        <dbReference type="Proteomes" id="UP000178946"/>
    </source>
</evidence>
<evidence type="ECO:0000259" key="3">
    <source>
        <dbReference type="PROSITE" id="PS51464"/>
    </source>
</evidence>
<dbReference type="SUPFAM" id="SSF53697">
    <property type="entry name" value="SIS domain"/>
    <property type="match status" value="1"/>
</dbReference>
<name>A0A1F8DSP2_9BACT</name>
<gene>
    <name evidence="4" type="ORF">A3A20_00255</name>
</gene>
<dbReference type="NCBIfam" id="TIGR02128">
    <property type="entry name" value="G6PI_arch"/>
    <property type="match status" value="1"/>
</dbReference>
<dbReference type="GO" id="GO:0005975">
    <property type="term" value="P:carbohydrate metabolic process"/>
    <property type="evidence" value="ECO:0007669"/>
    <property type="project" value="InterPro"/>
</dbReference>
<organism evidence="4 5">
    <name type="scientific">Candidatus Wolfebacteria bacterium RIFCSPLOWO2_01_FULL_45_19</name>
    <dbReference type="NCBI Taxonomy" id="1802557"/>
    <lineage>
        <taxon>Bacteria</taxon>
        <taxon>Candidatus Wolfeibacteriota</taxon>
    </lineage>
</organism>
<feature type="domain" description="SIS" evidence="3">
    <location>
        <begin position="20"/>
        <end position="149"/>
    </location>
</feature>
<dbReference type="GO" id="GO:1901135">
    <property type="term" value="P:carbohydrate derivative metabolic process"/>
    <property type="evidence" value="ECO:0007669"/>
    <property type="project" value="InterPro"/>
</dbReference>
<evidence type="ECO:0000313" key="4">
    <source>
        <dbReference type="EMBL" id="OGM90999.1"/>
    </source>
</evidence>
<dbReference type="Pfam" id="PF10432">
    <property type="entry name" value="bact-PGI_C"/>
    <property type="match status" value="1"/>
</dbReference>
<comment type="similarity">
    <text evidence="1">Belongs to the PGI/PMI family.</text>
</comment>
<evidence type="ECO:0000256" key="2">
    <source>
        <dbReference type="ARBA" id="ARBA00023235"/>
    </source>
</evidence>
<dbReference type="Gene3D" id="3.40.50.10490">
    <property type="entry name" value="Glucose-6-phosphate isomerase like protein, domain 1"/>
    <property type="match status" value="2"/>
</dbReference>
<comment type="caution">
    <text evidence="4">The sequence shown here is derived from an EMBL/GenBank/DDBJ whole genome shotgun (WGS) entry which is preliminary data.</text>
</comment>
<protein>
    <submittedName>
        <fullName evidence="4">Bifunctional phosphoglucose/phosphomannose isomerase</fullName>
    </submittedName>
</protein>
<dbReference type="InterPro" id="IPR019490">
    <property type="entry name" value="Glu6P/Mann6P_isomerase_C"/>
</dbReference>